<feature type="transmembrane region" description="Helical" evidence="1">
    <location>
        <begin position="36"/>
        <end position="58"/>
    </location>
</feature>
<accession>A0A1I2N7A7</accession>
<sequence length="74" mass="8544">MEKDKTVYCDGTRHLTRSELQNLVERSETRHNVLNAALQSLLIMLARLFCSFHFLVLFNVDAGKVNPRSVNRIL</sequence>
<keyword evidence="1" id="KW-0472">Membrane</keyword>
<keyword evidence="1" id="KW-1133">Transmembrane helix</keyword>
<organism evidence="2 3">
    <name type="scientific">Sporolactobacillus nakayamae</name>
    <dbReference type="NCBI Taxonomy" id="269670"/>
    <lineage>
        <taxon>Bacteria</taxon>
        <taxon>Bacillati</taxon>
        <taxon>Bacillota</taxon>
        <taxon>Bacilli</taxon>
        <taxon>Bacillales</taxon>
        <taxon>Sporolactobacillaceae</taxon>
        <taxon>Sporolactobacillus</taxon>
    </lineage>
</organism>
<reference evidence="3" key="1">
    <citation type="submission" date="2016-10" db="EMBL/GenBank/DDBJ databases">
        <authorList>
            <person name="Varghese N."/>
            <person name="Submissions S."/>
        </authorList>
    </citation>
    <scope>NUCLEOTIDE SEQUENCE [LARGE SCALE GENOMIC DNA]</scope>
    <source>
        <strain evidence="3">ATCC 700379</strain>
    </source>
</reference>
<proteinExistence type="predicted"/>
<gene>
    <name evidence="2" type="ORF">SAMN02982927_00342</name>
</gene>
<keyword evidence="3" id="KW-1185">Reference proteome</keyword>
<name>A0A1I2N7A7_9BACL</name>
<evidence type="ECO:0000313" key="3">
    <source>
        <dbReference type="Proteomes" id="UP000198752"/>
    </source>
</evidence>
<protein>
    <submittedName>
        <fullName evidence="2">Uncharacterized protein</fullName>
    </submittedName>
</protein>
<dbReference type="AlphaFoldDB" id="A0A1I2N7A7"/>
<evidence type="ECO:0000256" key="1">
    <source>
        <dbReference type="SAM" id="Phobius"/>
    </source>
</evidence>
<keyword evidence="1" id="KW-0812">Transmembrane</keyword>
<evidence type="ECO:0000313" key="2">
    <source>
        <dbReference type="EMBL" id="SFF99835.1"/>
    </source>
</evidence>
<dbReference type="Proteomes" id="UP000198752">
    <property type="component" value="Unassembled WGS sequence"/>
</dbReference>
<dbReference type="EMBL" id="FOOY01000003">
    <property type="protein sequence ID" value="SFF99835.1"/>
    <property type="molecule type" value="Genomic_DNA"/>
</dbReference>